<protein>
    <submittedName>
        <fullName evidence="1">Uncharacterized protein</fullName>
    </submittedName>
</protein>
<organism evidence="1 2">
    <name type="scientific">Hymenobacter rubripertinctus</name>
    <dbReference type="NCBI Taxonomy" id="2029981"/>
    <lineage>
        <taxon>Bacteria</taxon>
        <taxon>Pseudomonadati</taxon>
        <taxon>Bacteroidota</taxon>
        <taxon>Cytophagia</taxon>
        <taxon>Cytophagales</taxon>
        <taxon>Hymenobacteraceae</taxon>
        <taxon>Hymenobacter</taxon>
    </lineage>
</organism>
<name>A0A418R4U2_9BACT</name>
<accession>A0A418R4U2</accession>
<keyword evidence="2" id="KW-1185">Reference proteome</keyword>
<proteinExistence type="predicted"/>
<evidence type="ECO:0000313" key="2">
    <source>
        <dbReference type="Proteomes" id="UP000284250"/>
    </source>
</evidence>
<sequence length="322" mass="35234">MSTLANSHWREVAEYDRFVLPLLVRLESVDWGRVLAVQKARWHRGAINALRAKGQPLNWAAPRNYGGPWGSRFQFTDLQKPNYTLAGYKQREYEIMLEMWGGALGNSDVQASTTPDRRQFLAGRLRTASRMLSQYVETRYLGMQGVFVEEKFELEHALAAALAGKVLDPSTVGKTEANLTHFRQALTDFHEAERPAPAAAVVAGVVSSSATPAPNPPPACPFAPLLLNYSLAELTALLKELGLIDPNTGKATPAASPGAWIGVVYGLMEAAPPRLRNNKRAARQALVEIFGAVVSESALNKGLGKNRSEAERFRDTTLKILG</sequence>
<dbReference type="AlphaFoldDB" id="A0A418R4U2"/>
<comment type="caution">
    <text evidence="1">The sequence shown here is derived from an EMBL/GenBank/DDBJ whole genome shotgun (WGS) entry which is preliminary data.</text>
</comment>
<dbReference type="EMBL" id="QYCN01000005">
    <property type="protein sequence ID" value="RIY12355.1"/>
    <property type="molecule type" value="Genomic_DNA"/>
</dbReference>
<reference evidence="1 2" key="1">
    <citation type="submission" date="2019-01" db="EMBL/GenBank/DDBJ databases">
        <title>Hymenobacter humicola sp. nov., isolated from soils in Antarctica.</title>
        <authorList>
            <person name="Sedlacek I."/>
            <person name="Holochova P."/>
            <person name="Kralova S."/>
            <person name="Pantucek R."/>
            <person name="Stankova E."/>
            <person name="Vrbovska V."/>
            <person name="Kristofova L."/>
            <person name="Svec P."/>
            <person name="Busse H.-J."/>
        </authorList>
    </citation>
    <scope>NUCLEOTIDE SEQUENCE [LARGE SCALE GENOMIC DNA]</scope>
    <source>
        <strain evidence="1 2">CCM 8852</strain>
    </source>
</reference>
<gene>
    <name evidence="1" type="ORF">D0T11_04910</name>
</gene>
<evidence type="ECO:0000313" key="1">
    <source>
        <dbReference type="EMBL" id="RIY12355.1"/>
    </source>
</evidence>
<dbReference type="Proteomes" id="UP000284250">
    <property type="component" value="Unassembled WGS sequence"/>
</dbReference>